<dbReference type="Gene3D" id="1.20.58.340">
    <property type="entry name" value="Magnesium transport protein CorA, transmembrane region"/>
    <property type="match status" value="1"/>
</dbReference>
<dbReference type="GO" id="GO:0046873">
    <property type="term" value="F:metal ion transmembrane transporter activity"/>
    <property type="evidence" value="ECO:0007669"/>
    <property type="project" value="InterPro"/>
</dbReference>
<gene>
    <name evidence="7" type="ORF">CMUS01_06060</name>
</gene>
<evidence type="ECO:0000256" key="5">
    <source>
        <dbReference type="SAM" id="Phobius"/>
    </source>
</evidence>
<comment type="caution">
    <text evidence="7">The sequence shown here is derived from an EMBL/GenBank/DDBJ whole genome shotgun (WGS) entry which is preliminary data.</text>
</comment>
<dbReference type="Proteomes" id="UP000639643">
    <property type="component" value="Unassembled WGS sequence"/>
</dbReference>
<dbReference type="OrthoDB" id="5392974at2759"/>
<proteinExistence type="predicted"/>
<comment type="subcellular location">
    <subcellularLocation>
        <location evidence="1">Membrane</location>
        <topology evidence="1">Multi-pass membrane protein</topology>
    </subcellularLocation>
</comment>
<keyword evidence="2 5" id="KW-0812">Transmembrane</keyword>
<name>A0A8H6KPM4_9PEZI</name>
<protein>
    <recommendedName>
        <fullName evidence="6">CorA-like transporter domain-containing protein</fullName>
    </recommendedName>
</protein>
<evidence type="ECO:0000256" key="4">
    <source>
        <dbReference type="ARBA" id="ARBA00023136"/>
    </source>
</evidence>
<evidence type="ECO:0000313" key="8">
    <source>
        <dbReference type="Proteomes" id="UP000639643"/>
    </source>
</evidence>
<evidence type="ECO:0000313" key="7">
    <source>
        <dbReference type="EMBL" id="KAF6834743.1"/>
    </source>
</evidence>
<evidence type="ECO:0000256" key="3">
    <source>
        <dbReference type="ARBA" id="ARBA00022989"/>
    </source>
</evidence>
<evidence type="ECO:0000256" key="2">
    <source>
        <dbReference type="ARBA" id="ARBA00022692"/>
    </source>
</evidence>
<evidence type="ECO:0000256" key="1">
    <source>
        <dbReference type="ARBA" id="ARBA00004141"/>
    </source>
</evidence>
<sequence length="371" mass="43154">MFDLLVKTFDLQSSVWDLASCFYARDSDVEDVFCIPFTEYRDGPVREVTYTIRYPEYKAAEGKWAIRQTGVYHKFNAETCQNLFILLNPVPSSEAHQRAERLMLAHEQDLAEDVFWLHRELFQAYLPAWRFYSSYLEQLFIPIANNAVATFIEELSDTEYIHLTELAYLENRFLQIPTILTASKEVLEDLISFCNDQCHGKNKRVSSYARASSFQFRQYHRRCKAFARVADYLQQRAQKINQLLANTLSFREQLDAKSQNAIMLRLNRSAVFITTLTLLYLPPSFVATFFGMNFFDLDKDNDRIVGTSMIWIYVLCSTALTAGTFLIYHLLLDTTRLGQLRQKFTTLKKLRQKRAVIKSNSSGTELELSKV</sequence>
<reference evidence="7" key="1">
    <citation type="journal article" date="2020" name="Phytopathology">
        <title>Genome Sequence Resources of Colletotrichum truncatum, C. plurivorum, C. musicola, and C. sojae: Four Species Pathogenic to Soybean (Glycine max).</title>
        <authorList>
            <person name="Rogerio F."/>
            <person name="Boufleur T.R."/>
            <person name="Ciampi-Guillardi M."/>
            <person name="Sukno S.A."/>
            <person name="Thon M.R."/>
            <person name="Massola Junior N.S."/>
            <person name="Baroncelli R."/>
        </authorList>
    </citation>
    <scope>NUCLEOTIDE SEQUENCE</scope>
    <source>
        <strain evidence="7">LFN0074</strain>
    </source>
</reference>
<keyword evidence="8" id="KW-1185">Reference proteome</keyword>
<accession>A0A8H6KPM4</accession>
<dbReference type="AlphaFoldDB" id="A0A8H6KPM4"/>
<organism evidence="7 8">
    <name type="scientific">Colletotrichum musicola</name>
    <dbReference type="NCBI Taxonomy" id="2175873"/>
    <lineage>
        <taxon>Eukaryota</taxon>
        <taxon>Fungi</taxon>
        <taxon>Dikarya</taxon>
        <taxon>Ascomycota</taxon>
        <taxon>Pezizomycotina</taxon>
        <taxon>Sordariomycetes</taxon>
        <taxon>Hypocreomycetidae</taxon>
        <taxon>Glomerellales</taxon>
        <taxon>Glomerellaceae</taxon>
        <taxon>Colletotrichum</taxon>
        <taxon>Colletotrichum orchidearum species complex</taxon>
    </lineage>
</organism>
<feature type="domain" description="CorA-like transporter" evidence="6">
    <location>
        <begin position="46"/>
        <end position="89"/>
    </location>
</feature>
<keyword evidence="3 5" id="KW-1133">Transmembrane helix</keyword>
<dbReference type="Pfam" id="PF26616">
    <property type="entry name" value="CorA-like"/>
    <property type="match status" value="1"/>
</dbReference>
<dbReference type="Pfam" id="PF01544">
    <property type="entry name" value="CorA"/>
    <property type="match status" value="1"/>
</dbReference>
<dbReference type="InterPro" id="IPR002523">
    <property type="entry name" value="MgTranspt_CorA/ZnTranspt_ZntB"/>
</dbReference>
<feature type="transmembrane region" description="Helical" evidence="5">
    <location>
        <begin position="310"/>
        <end position="331"/>
    </location>
</feature>
<feature type="transmembrane region" description="Helical" evidence="5">
    <location>
        <begin position="270"/>
        <end position="290"/>
    </location>
</feature>
<keyword evidence="4 5" id="KW-0472">Membrane</keyword>
<dbReference type="EMBL" id="WIGM01000191">
    <property type="protein sequence ID" value="KAF6834743.1"/>
    <property type="molecule type" value="Genomic_DNA"/>
</dbReference>
<dbReference type="SUPFAM" id="SSF144083">
    <property type="entry name" value="Magnesium transport protein CorA, transmembrane region"/>
    <property type="match status" value="1"/>
</dbReference>
<dbReference type="InterPro" id="IPR045863">
    <property type="entry name" value="CorA_TM1_TM2"/>
</dbReference>
<dbReference type="InterPro" id="IPR058257">
    <property type="entry name" value="CorA-like_dom"/>
</dbReference>
<evidence type="ECO:0000259" key="6">
    <source>
        <dbReference type="Pfam" id="PF26616"/>
    </source>
</evidence>
<dbReference type="GO" id="GO:0016020">
    <property type="term" value="C:membrane"/>
    <property type="evidence" value="ECO:0007669"/>
    <property type="project" value="UniProtKB-SubCell"/>
</dbReference>